<evidence type="ECO:0000313" key="1">
    <source>
        <dbReference type="EMBL" id="CAH2043172.1"/>
    </source>
</evidence>
<keyword evidence="2" id="KW-1185">Reference proteome</keyword>
<dbReference type="Pfam" id="PF06477">
    <property type="entry name" value="DUF1091"/>
    <property type="match status" value="1"/>
</dbReference>
<name>A0ABN8HYZ8_9NEOP</name>
<sequence length="132" mass="15275">MMLTRYNRGDPNYYVSGYGISLLPLDDNITVNIHFCEFSSHTYKRTFFELHLKLCDLLNRDKFLGTLMKRGNMNNCPLPAGTYNVVNSTLSMENVPKIFPFKKGRFLMNSTYRTGEVLSKGYIDLEVKEKLV</sequence>
<dbReference type="InterPro" id="IPR010512">
    <property type="entry name" value="DUF1091"/>
</dbReference>
<accession>A0ABN8HYZ8</accession>
<gene>
    <name evidence="1" type="ORF">IPOD504_LOCUS4181</name>
</gene>
<evidence type="ECO:0000313" key="2">
    <source>
        <dbReference type="Proteomes" id="UP000837857"/>
    </source>
</evidence>
<dbReference type="Proteomes" id="UP000837857">
    <property type="component" value="Chromosome 15"/>
</dbReference>
<proteinExistence type="predicted"/>
<reference evidence="1" key="1">
    <citation type="submission" date="2022-03" db="EMBL/GenBank/DDBJ databases">
        <authorList>
            <person name="Martin H S."/>
        </authorList>
    </citation>
    <scope>NUCLEOTIDE SEQUENCE</scope>
</reference>
<organism evidence="1 2">
    <name type="scientific">Iphiclides podalirius</name>
    <name type="common">scarce swallowtail</name>
    <dbReference type="NCBI Taxonomy" id="110791"/>
    <lineage>
        <taxon>Eukaryota</taxon>
        <taxon>Metazoa</taxon>
        <taxon>Ecdysozoa</taxon>
        <taxon>Arthropoda</taxon>
        <taxon>Hexapoda</taxon>
        <taxon>Insecta</taxon>
        <taxon>Pterygota</taxon>
        <taxon>Neoptera</taxon>
        <taxon>Endopterygota</taxon>
        <taxon>Lepidoptera</taxon>
        <taxon>Glossata</taxon>
        <taxon>Ditrysia</taxon>
        <taxon>Papilionoidea</taxon>
        <taxon>Papilionidae</taxon>
        <taxon>Papilioninae</taxon>
        <taxon>Iphiclides</taxon>
    </lineage>
</organism>
<feature type="non-terminal residue" evidence="1">
    <location>
        <position position="1"/>
    </location>
</feature>
<dbReference type="EMBL" id="OW152827">
    <property type="protein sequence ID" value="CAH2043172.1"/>
    <property type="molecule type" value="Genomic_DNA"/>
</dbReference>
<protein>
    <submittedName>
        <fullName evidence="1">Uncharacterized protein</fullName>
    </submittedName>
</protein>